<accession>A0A8B6M4Q2</accession>
<dbReference type="CDD" id="cd02440">
    <property type="entry name" value="AdoMet_MTases"/>
    <property type="match status" value="1"/>
</dbReference>
<organism evidence="7 8">
    <name type="scientific">Methylocella tundrae</name>
    <dbReference type="NCBI Taxonomy" id="227605"/>
    <lineage>
        <taxon>Bacteria</taxon>
        <taxon>Pseudomonadati</taxon>
        <taxon>Pseudomonadota</taxon>
        <taxon>Alphaproteobacteria</taxon>
        <taxon>Hyphomicrobiales</taxon>
        <taxon>Beijerinckiaceae</taxon>
        <taxon>Methylocella</taxon>
    </lineage>
</organism>
<dbReference type="InterPro" id="IPR023267">
    <property type="entry name" value="RCMT"/>
</dbReference>
<evidence type="ECO:0000256" key="3">
    <source>
        <dbReference type="ARBA" id="ARBA00022691"/>
    </source>
</evidence>
<comment type="similarity">
    <text evidence="5">Belongs to the class I-like SAM-binding methyltransferase superfamily. RsmB/NOP family.</text>
</comment>
<feature type="binding site" evidence="5">
    <location>
        <position position="262"/>
    </location>
    <ligand>
        <name>S-adenosyl-L-methionine</name>
        <dbReference type="ChEBI" id="CHEBI:59789"/>
    </ligand>
</feature>
<feature type="binding site" evidence="5">
    <location>
        <position position="308"/>
    </location>
    <ligand>
        <name>S-adenosyl-L-methionine</name>
        <dbReference type="ChEBI" id="CHEBI:59789"/>
    </ligand>
</feature>
<feature type="domain" description="SAM-dependent MTase RsmB/NOP-type" evidence="6">
    <location>
        <begin position="145"/>
        <end position="430"/>
    </location>
</feature>
<evidence type="ECO:0000256" key="1">
    <source>
        <dbReference type="ARBA" id="ARBA00022603"/>
    </source>
</evidence>
<keyword evidence="8" id="KW-1185">Reference proteome</keyword>
<evidence type="ECO:0000259" key="6">
    <source>
        <dbReference type="PROSITE" id="PS51686"/>
    </source>
</evidence>
<dbReference type="GO" id="GO:0003723">
    <property type="term" value="F:RNA binding"/>
    <property type="evidence" value="ECO:0007669"/>
    <property type="project" value="UniProtKB-UniRule"/>
</dbReference>
<gene>
    <name evidence="7" type="ORF">MPC4_20013</name>
</gene>
<dbReference type="PRINTS" id="PR02008">
    <property type="entry name" value="RCMTFAMILY"/>
</dbReference>
<evidence type="ECO:0000256" key="5">
    <source>
        <dbReference type="PROSITE-ProRule" id="PRU01023"/>
    </source>
</evidence>
<dbReference type="RefSeq" id="WP_174512042.1">
    <property type="nucleotide sequence ID" value="NZ_CABFMQ020000076.1"/>
</dbReference>
<dbReference type="PROSITE" id="PS51686">
    <property type="entry name" value="SAM_MT_RSMB_NOP"/>
    <property type="match status" value="1"/>
</dbReference>
<dbReference type="Pfam" id="PF01189">
    <property type="entry name" value="Methyltr_RsmB-F"/>
    <property type="match status" value="1"/>
</dbReference>
<evidence type="ECO:0000313" key="8">
    <source>
        <dbReference type="Proteomes" id="UP000485880"/>
    </source>
</evidence>
<keyword evidence="2 5" id="KW-0808">Transferase</keyword>
<dbReference type="GO" id="GO:0008173">
    <property type="term" value="F:RNA methyltransferase activity"/>
    <property type="evidence" value="ECO:0007669"/>
    <property type="project" value="InterPro"/>
</dbReference>
<evidence type="ECO:0000256" key="2">
    <source>
        <dbReference type="ARBA" id="ARBA00022679"/>
    </source>
</evidence>
<dbReference type="Gene3D" id="3.40.50.150">
    <property type="entry name" value="Vaccinia Virus protein VP39"/>
    <property type="match status" value="1"/>
</dbReference>
<proteinExistence type="inferred from homology"/>
<protein>
    <submittedName>
        <fullName evidence="7">MFS transporter</fullName>
    </submittedName>
</protein>
<reference evidence="7 8" key="1">
    <citation type="submission" date="2019-05" db="EMBL/GenBank/DDBJ databases">
        <authorList>
            <person name="Farhan Ul Haque M."/>
        </authorList>
    </citation>
    <scope>NUCLEOTIDE SEQUENCE [LARGE SCALE GENOMIC DNA]</scope>
    <source>
        <strain evidence="7">2</strain>
    </source>
</reference>
<dbReference type="InterPro" id="IPR029063">
    <property type="entry name" value="SAM-dependent_MTases_sf"/>
</dbReference>
<dbReference type="AlphaFoldDB" id="A0A8B6M4Q2"/>
<dbReference type="GO" id="GO:0001510">
    <property type="term" value="P:RNA methylation"/>
    <property type="evidence" value="ECO:0007669"/>
    <property type="project" value="InterPro"/>
</dbReference>
<sequence length="433" mass="45921">MIAGARIAAAIEVLEDIDERRRPAADALKDWGLAHRFAGSKDRSAIGSLVFDALRRRASSAFVMGEAGPRAVILGALRLVRGLSLEEASALFSGEAHAPAPMSEKERELFASASLEGAPAHVAGDFPAWLEPSFAAVFEDRLIAETSALAERAPVDVRVNTLKCSRDKALLSLAHLNAAVTPLSPLGLRLPLTPEGRNPALAAEPDYVKGRVEVQDEGSQLAAMLAAAKPGEQVLDLCAGAGGKTLALAALMQNKGQIYASDSDGRRLMPIYARLERAGARNVQVRAPRRGEGGLADLVGACDLVMIDAPCTGTGAWRRNPDAKWRMRPGALEQRIADQDQTLAAAARFVKPRGRILYVTCSLLREENEDRIAAFLAIHPDFHAVGAQEMAENAGLPQLGAFASSMGPGVRLSPATTGTDGFFIALLTRSNLS</sequence>
<dbReference type="PANTHER" id="PTHR22807:SF53">
    <property type="entry name" value="RIBOSOMAL RNA SMALL SUBUNIT METHYLTRANSFERASE B-RELATED"/>
    <property type="match status" value="1"/>
</dbReference>
<keyword evidence="4 5" id="KW-0694">RNA-binding</keyword>
<dbReference type="Proteomes" id="UP000485880">
    <property type="component" value="Unassembled WGS sequence"/>
</dbReference>
<evidence type="ECO:0000313" key="7">
    <source>
        <dbReference type="EMBL" id="VTZ49804.1"/>
    </source>
</evidence>
<dbReference type="InterPro" id="IPR001678">
    <property type="entry name" value="MeTrfase_RsmB-F_NOP2_dom"/>
</dbReference>
<dbReference type="PANTHER" id="PTHR22807">
    <property type="entry name" value="NOP2 YEAST -RELATED NOL1/NOP2/FMU SUN DOMAIN-CONTAINING"/>
    <property type="match status" value="1"/>
</dbReference>
<comment type="caution">
    <text evidence="7">The sequence shown here is derived from an EMBL/GenBank/DDBJ whole genome shotgun (WGS) entry which is preliminary data.</text>
</comment>
<keyword evidence="1 5" id="KW-0489">Methyltransferase</keyword>
<evidence type="ECO:0000256" key="4">
    <source>
        <dbReference type="ARBA" id="ARBA00022884"/>
    </source>
</evidence>
<keyword evidence="3 5" id="KW-0949">S-adenosyl-L-methionine</keyword>
<dbReference type="EMBL" id="CABFMQ020000076">
    <property type="protein sequence ID" value="VTZ49804.1"/>
    <property type="molecule type" value="Genomic_DNA"/>
</dbReference>
<feature type="active site" description="Nucleophile" evidence="5">
    <location>
        <position position="361"/>
    </location>
</feature>
<comment type="caution">
    <text evidence="5">Lacks conserved residue(s) required for the propagation of feature annotation.</text>
</comment>
<name>A0A8B6M4Q2_METTU</name>
<dbReference type="InterPro" id="IPR049560">
    <property type="entry name" value="MeTrfase_RsmB-F_NOP2_cat"/>
</dbReference>
<dbReference type="SUPFAM" id="SSF53335">
    <property type="entry name" value="S-adenosyl-L-methionine-dependent methyltransferases"/>
    <property type="match status" value="1"/>
</dbReference>